<feature type="region of interest" description="Disordered" evidence="1">
    <location>
        <begin position="1"/>
        <end position="23"/>
    </location>
</feature>
<dbReference type="PANTHER" id="PTHR38788:SF3">
    <property type="entry name" value="CLR5 DOMAIN-CONTAINING PROTEIN"/>
    <property type="match status" value="1"/>
</dbReference>
<evidence type="ECO:0000259" key="2">
    <source>
        <dbReference type="Pfam" id="PF14420"/>
    </source>
</evidence>
<evidence type="ECO:0000256" key="1">
    <source>
        <dbReference type="SAM" id="MobiDB-lite"/>
    </source>
</evidence>
<protein>
    <recommendedName>
        <fullName evidence="2">Clr5 domain-containing protein</fullName>
    </recommendedName>
</protein>
<keyword evidence="4" id="KW-1185">Reference proteome</keyword>
<dbReference type="Proteomes" id="UP001373714">
    <property type="component" value="Unassembled WGS sequence"/>
</dbReference>
<organism evidence="3 4">
    <name type="scientific">Orbilia blumenaviensis</name>
    <dbReference type="NCBI Taxonomy" id="1796055"/>
    <lineage>
        <taxon>Eukaryota</taxon>
        <taxon>Fungi</taxon>
        <taxon>Dikarya</taxon>
        <taxon>Ascomycota</taxon>
        <taxon>Pezizomycotina</taxon>
        <taxon>Orbiliomycetes</taxon>
        <taxon>Orbiliales</taxon>
        <taxon>Orbiliaceae</taxon>
        <taxon>Orbilia</taxon>
    </lineage>
</organism>
<evidence type="ECO:0000313" key="4">
    <source>
        <dbReference type="Proteomes" id="UP001373714"/>
    </source>
</evidence>
<gene>
    <name evidence="3" type="ORF">TWF730_011081</name>
</gene>
<sequence>MASRIQKGGSTVPETMPRRLYSPKEWDEKRPLIAKLKEEGKEQEQILRELERQFPDFRPTLPMLKKRMREWKITSYHKEPDIAEAVRITADREKLNKKTVFTIGDKKVTQEEIQRYLRRKGIRNPRAWASTVVKQPASVIQIHTPGPSRPSSPGPGSSRSSSQSESSDDIEEIDRTSDLSINAAERRLFHEACDVFVSTTSMEHMRQVIRGPHESQMLEAAIWNTDHYCDMLFVFEDLNPGLSDLTSDALNDFTNGMWKGWDYLFDDNLVAFTYFQDGFASLEKLIHGHNRRFLPELLEMLLNLRLEPRVDVLQILLQHLAALYKTADPKLYDVFVSLLSLDNWNRLEVVERLMNKISERFSQKLGPTHPETKSIQKALTRSVFRKLPVSKAITELQTRVVENENEVTQEVLYKKCNVCIELALCYRSGGDIAQVETWIRQAMLLSAQLTSTFHQADISVRCHRVMSYVERNKGNWQEAYRHWQAAVLESSIGLGSTDSLTVLVESELRDFVKRAQRNGVVLIDDFANFGDDLDDFHDPDTVFEPIPEPLGYFFADIASPAAQG</sequence>
<dbReference type="Pfam" id="PF14420">
    <property type="entry name" value="Clr5"/>
    <property type="match status" value="1"/>
</dbReference>
<comment type="caution">
    <text evidence="3">The sequence shown here is derived from an EMBL/GenBank/DDBJ whole genome shotgun (WGS) entry which is preliminary data.</text>
</comment>
<reference evidence="3 4" key="1">
    <citation type="submission" date="2019-10" db="EMBL/GenBank/DDBJ databases">
        <authorList>
            <person name="Palmer J.M."/>
        </authorList>
    </citation>
    <scope>NUCLEOTIDE SEQUENCE [LARGE SCALE GENOMIC DNA]</scope>
    <source>
        <strain evidence="3 4">TWF730</strain>
    </source>
</reference>
<dbReference type="InterPro" id="IPR025676">
    <property type="entry name" value="Clr5_dom"/>
</dbReference>
<dbReference type="EMBL" id="JAVHNS010000009">
    <property type="protein sequence ID" value="KAK6343491.1"/>
    <property type="molecule type" value="Genomic_DNA"/>
</dbReference>
<evidence type="ECO:0000313" key="3">
    <source>
        <dbReference type="EMBL" id="KAK6343491.1"/>
    </source>
</evidence>
<proteinExistence type="predicted"/>
<feature type="domain" description="Clr5" evidence="2">
    <location>
        <begin position="22"/>
        <end position="74"/>
    </location>
</feature>
<feature type="region of interest" description="Disordered" evidence="1">
    <location>
        <begin position="134"/>
        <end position="174"/>
    </location>
</feature>
<name>A0AAV9UQJ5_9PEZI</name>
<dbReference type="PANTHER" id="PTHR38788">
    <property type="entry name" value="CLR5 DOMAIN-CONTAINING PROTEIN"/>
    <property type="match status" value="1"/>
</dbReference>
<feature type="compositionally biased region" description="Low complexity" evidence="1">
    <location>
        <begin position="154"/>
        <end position="165"/>
    </location>
</feature>
<dbReference type="AlphaFoldDB" id="A0AAV9UQJ5"/>
<accession>A0AAV9UQJ5</accession>